<dbReference type="SUPFAM" id="SSF51905">
    <property type="entry name" value="FAD/NAD(P)-binding domain"/>
    <property type="match status" value="1"/>
</dbReference>
<dbReference type="PANTHER" id="PTHR43706:SF13">
    <property type="entry name" value="NADH DEHYDROGENASE-RELATED"/>
    <property type="match status" value="1"/>
</dbReference>
<evidence type="ECO:0000313" key="8">
    <source>
        <dbReference type="EMBL" id="CUG05974.1"/>
    </source>
</evidence>
<dbReference type="PANTHER" id="PTHR43706">
    <property type="entry name" value="NADH DEHYDROGENASE"/>
    <property type="match status" value="1"/>
</dbReference>
<feature type="domain" description="FAD/NAD(P)-binding" evidence="6">
    <location>
        <begin position="32"/>
        <end position="366"/>
    </location>
</feature>
<dbReference type="VEuPathDB" id="TriTrypDB:BSAL_71420"/>
<dbReference type="InterPro" id="IPR036188">
    <property type="entry name" value="FAD/NAD-bd_sf"/>
</dbReference>
<accession>A0A0S4IWQ4</accession>
<gene>
    <name evidence="8" type="ORF">BSAL_71420</name>
</gene>
<evidence type="ECO:0000256" key="3">
    <source>
        <dbReference type="ARBA" id="ARBA00022827"/>
    </source>
</evidence>
<dbReference type="GO" id="GO:0003954">
    <property type="term" value="F:NADH dehydrogenase activity"/>
    <property type="evidence" value="ECO:0007669"/>
    <property type="project" value="InterPro"/>
</dbReference>
<evidence type="ECO:0000256" key="5">
    <source>
        <dbReference type="ARBA" id="ARBA00023027"/>
    </source>
</evidence>
<protein>
    <submittedName>
        <fullName evidence="8">NADH dehydrogenase, putative</fullName>
    </submittedName>
</protein>
<reference evidence="9" key="1">
    <citation type="submission" date="2015-09" db="EMBL/GenBank/DDBJ databases">
        <authorList>
            <consortium name="Pathogen Informatics"/>
        </authorList>
    </citation>
    <scope>NUCLEOTIDE SEQUENCE [LARGE SCALE GENOMIC DNA]</scope>
    <source>
        <strain evidence="9">Lake Konstanz</strain>
    </source>
</reference>
<dbReference type="PRINTS" id="PR00368">
    <property type="entry name" value="FADPNR"/>
</dbReference>
<keyword evidence="3" id="KW-0274">FAD</keyword>
<dbReference type="InterPro" id="IPR054585">
    <property type="entry name" value="NDH2-like_C"/>
</dbReference>
<sequence>MRRGFTVRFSASPLSAHSVTMQRRWSTGSKPTVVVIGTGWSGAYFVRDLDPNQCNMTVLSQRNHMVFTPLLPQTCSGTLEFRSVCEPIQRVQPALAKLPNRFFRTLVFGVDFQKQVVNCVGVGVLGAGNDENVPVQSFDVHYDKLVFAHGARPNTFNIPGVEDHAFFLREISEARGIRRRIVQNLMTADLPMTDIEEVKRLLHIVVVGGGPTGVEFAADLADFLHQDIPKIDPALLKYCKVTLVEAGEILGSFDLTLRNYGAKKLTKMGVHLRKAVVAGVTEKAVLLTDGEVLTCGLVVWSTGVGMSTLSKELAVDRNKQGRICVDDELQVLHEGKPVPNVYAVGDCAANVKAPLPTLAAVASRQGTFLAKKMNRLLRGQRDTSLFKFKSLGSMVSLGGKDALIELKQPNSFDITGLKAMYLWKSAYFSMLGSYRSKLYVLVNWCGSKIFGRDITYIAELSETKTWRMLAREEASRSQARLKAMKKLKAGEVAAAIPTVTSETTPASSAPENEVKK</sequence>
<evidence type="ECO:0000313" key="9">
    <source>
        <dbReference type="Proteomes" id="UP000051952"/>
    </source>
</evidence>
<dbReference type="Pfam" id="PF22366">
    <property type="entry name" value="NDH2_C"/>
    <property type="match status" value="1"/>
</dbReference>
<evidence type="ECO:0000256" key="1">
    <source>
        <dbReference type="ARBA" id="ARBA00005272"/>
    </source>
</evidence>
<dbReference type="OMA" id="DHCIFLD"/>
<feature type="domain" description="External alternative NADH-ubiquinone oxidoreductase-like C-terminal" evidence="7">
    <location>
        <begin position="391"/>
        <end position="453"/>
    </location>
</feature>
<dbReference type="Proteomes" id="UP000051952">
    <property type="component" value="Unassembled WGS sequence"/>
</dbReference>
<dbReference type="AlphaFoldDB" id="A0A0S4IWQ4"/>
<evidence type="ECO:0000256" key="4">
    <source>
        <dbReference type="ARBA" id="ARBA00023002"/>
    </source>
</evidence>
<dbReference type="Gene3D" id="3.50.50.100">
    <property type="match status" value="1"/>
</dbReference>
<dbReference type="GO" id="GO:0005739">
    <property type="term" value="C:mitochondrion"/>
    <property type="evidence" value="ECO:0007669"/>
    <property type="project" value="TreeGrafter"/>
</dbReference>
<name>A0A0S4IWQ4_BODSA</name>
<dbReference type="InterPro" id="IPR023753">
    <property type="entry name" value="FAD/NAD-binding_dom"/>
</dbReference>
<keyword evidence="2" id="KW-0285">Flavoprotein</keyword>
<dbReference type="InterPro" id="IPR045024">
    <property type="entry name" value="NDH-2"/>
</dbReference>
<keyword evidence="9" id="KW-1185">Reference proteome</keyword>
<evidence type="ECO:0000256" key="2">
    <source>
        <dbReference type="ARBA" id="ARBA00022630"/>
    </source>
</evidence>
<comment type="similarity">
    <text evidence="1">Belongs to the NADH dehydrogenase family.</text>
</comment>
<evidence type="ECO:0000259" key="7">
    <source>
        <dbReference type="Pfam" id="PF22366"/>
    </source>
</evidence>
<dbReference type="EMBL" id="CYKH01000550">
    <property type="protein sequence ID" value="CUG05974.1"/>
    <property type="molecule type" value="Genomic_DNA"/>
</dbReference>
<keyword evidence="5" id="KW-0520">NAD</keyword>
<organism evidence="8 9">
    <name type="scientific">Bodo saltans</name>
    <name type="common">Flagellated protozoan</name>
    <dbReference type="NCBI Taxonomy" id="75058"/>
    <lineage>
        <taxon>Eukaryota</taxon>
        <taxon>Discoba</taxon>
        <taxon>Euglenozoa</taxon>
        <taxon>Kinetoplastea</taxon>
        <taxon>Metakinetoplastina</taxon>
        <taxon>Eubodonida</taxon>
        <taxon>Bodonidae</taxon>
        <taxon>Bodo</taxon>
    </lineage>
</organism>
<keyword evidence="4" id="KW-0560">Oxidoreductase</keyword>
<evidence type="ECO:0000259" key="6">
    <source>
        <dbReference type="Pfam" id="PF07992"/>
    </source>
</evidence>
<proteinExistence type="inferred from homology"/>
<dbReference type="OrthoDB" id="3244603at2759"/>
<dbReference type="Pfam" id="PF07992">
    <property type="entry name" value="Pyr_redox_2"/>
    <property type="match status" value="1"/>
</dbReference>